<reference evidence="1 2" key="1">
    <citation type="submission" date="2021-03" db="EMBL/GenBank/DDBJ databases">
        <title>Enterococcal diversity collection.</title>
        <authorList>
            <person name="Gilmore M.S."/>
            <person name="Schwartzman J."/>
            <person name="Van Tyne D."/>
            <person name="Martin M."/>
            <person name="Earl A.M."/>
            <person name="Manson A.L."/>
            <person name="Straub T."/>
            <person name="Salamzade R."/>
            <person name="Saavedra J."/>
            <person name="Lebreton F."/>
            <person name="Prichula J."/>
            <person name="Schaufler K."/>
            <person name="Gaca A."/>
            <person name="Sgardioli B."/>
            <person name="Wagenaar J."/>
            <person name="Strong T."/>
        </authorList>
    </citation>
    <scope>NUCLEOTIDE SEQUENCE [LARGE SCALE GENOMIC DNA]</scope>
    <source>
        <strain evidence="1 2">DIV0080</strain>
    </source>
</reference>
<protein>
    <recommendedName>
        <fullName evidence="3">Apea-like HEPN domain-containing protein</fullName>
    </recommendedName>
</protein>
<proteinExistence type="predicted"/>
<dbReference type="EMBL" id="JAFLVX010000018">
    <property type="protein sequence ID" value="MBO0476894.1"/>
    <property type="molecule type" value="Genomic_DNA"/>
</dbReference>
<keyword evidence="2" id="KW-1185">Reference proteome</keyword>
<organism evidence="1 2">
    <name type="scientific">Candidatus Vagococcus giribetii</name>
    <dbReference type="NCBI Taxonomy" id="2230876"/>
    <lineage>
        <taxon>Bacteria</taxon>
        <taxon>Bacillati</taxon>
        <taxon>Bacillota</taxon>
        <taxon>Bacilli</taxon>
        <taxon>Lactobacillales</taxon>
        <taxon>Enterococcaceae</taxon>
        <taxon>Vagococcus</taxon>
    </lineage>
</organism>
<dbReference type="Proteomes" id="UP000664857">
    <property type="component" value="Unassembled WGS sequence"/>
</dbReference>
<evidence type="ECO:0000313" key="2">
    <source>
        <dbReference type="Proteomes" id="UP000664857"/>
    </source>
</evidence>
<gene>
    <name evidence="1" type="ORF">DOK76_07415</name>
</gene>
<dbReference type="RefSeq" id="WP_206966348.1">
    <property type="nucleotide sequence ID" value="NZ_JAFLVX010000018.1"/>
</dbReference>
<evidence type="ECO:0008006" key="3">
    <source>
        <dbReference type="Google" id="ProtNLM"/>
    </source>
</evidence>
<evidence type="ECO:0000313" key="1">
    <source>
        <dbReference type="EMBL" id="MBO0476894.1"/>
    </source>
</evidence>
<comment type="caution">
    <text evidence="1">The sequence shown here is derived from an EMBL/GenBank/DDBJ whole genome shotgun (WGS) entry which is preliminary data.</text>
</comment>
<sequence length="260" mass="30058">MDFNIRANCEQCSQGTFMSAQGFLDNSDTINLKCPNGHETTAFNAAPRYALYFDKGISSFIDENYYEAFGWIYTSLEIFRKEFVKTVLNINHDIKPSILDNTYDKVFKSSERIYGAYSAAFLMIFGKNPEDKTFPYPLPQEVASHRNKLFHAGELQEVESIKIDCYKIYSHMRYVYGKFSKSGISHMQMYTSEGYSQWCADNHFTDEDVMSRKVTIYNHSLSSFQPNVGIDVDSTDGLPSFEELIEKELSLRLHKHLFNQ</sequence>
<accession>A0ABS3HT11</accession>
<name>A0ABS3HT11_9ENTE</name>